<keyword evidence="2 9" id="KW-1003">Cell membrane</keyword>
<comment type="caution">
    <text evidence="9">Lacks conserved residue(s) required for the propagation of feature annotation.</text>
</comment>
<comment type="function">
    <text evidence="9 10">This protein specifically catalyzes the removal of signal peptides from prolipoproteins.</text>
</comment>
<feature type="active site" evidence="9">
    <location>
        <position position="112"/>
    </location>
</feature>
<evidence type="ECO:0000256" key="8">
    <source>
        <dbReference type="ARBA" id="ARBA00023136"/>
    </source>
</evidence>
<dbReference type="NCBIfam" id="TIGR00077">
    <property type="entry name" value="lspA"/>
    <property type="match status" value="1"/>
</dbReference>
<feature type="transmembrane region" description="Helical" evidence="9">
    <location>
        <begin position="84"/>
        <end position="102"/>
    </location>
</feature>
<keyword evidence="12" id="KW-0449">Lipoprotein</keyword>
<dbReference type="InterPro" id="IPR001872">
    <property type="entry name" value="Peptidase_A8"/>
</dbReference>
<dbReference type="EC" id="3.4.23.36" evidence="9"/>
<dbReference type="PANTHER" id="PTHR33695:SF1">
    <property type="entry name" value="LIPOPROTEIN SIGNAL PEPTIDASE"/>
    <property type="match status" value="1"/>
</dbReference>
<accession>A0A6I4VSL5</accession>
<feature type="active site" evidence="9">
    <location>
        <position position="130"/>
    </location>
</feature>
<dbReference type="HAMAP" id="MF_00161">
    <property type="entry name" value="LspA"/>
    <property type="match status" value="1"/>
</dbReference>
<dbReference type="GO" id="GO:0006508">
    <property type="term" value="P:proteolysis"/>
    <property type="evidence" value="ECO:0007669"/>
    <property type="project" value="UniProtKB-KW"/>
</dbReference>
<dbReference type="Pfam" id="PF01252">
    <property type="entry name" value="Peptidase_A8"/>
    <property type="match status" value="1"/>
</dbReference>
<dbReference type="Proteomes" id="UP000430692">
    <property type="component" value="Unassembled WGS sequence"/>
</dbReference>
<comment type="caution">
    <text evidence="12">The sequence shown here is derived from an EMBL/GenBank/DDBJ whole genome shotgun (WGS) entry which is preliminary data.</text>
</comment>
<evidence type="ECO:0000256" key="3">
    <source>
        <dbReference type="ARBA" id="ARBA00022670"/>
    </source>
</evidence>
<evidence type="ECO:0000256" key="5">
    <source>
        <dbReference type="ARBA" id="ARBA00022750"/>
    </source>
</evidence>
<proteinExistence type="inferred from homology"/>
<evidence type="ECO:0000313" key="12">
    <source>
        <dbReference type="EMBL" id="MXQ53421.1"/>
    </source>
</evidence>
<evidence type="ECO:0000256" key="2">
    <source>
        <dbReference type="ARBA" id="ARBA00022475"/>
    </source>
</evidence>
<keyword evidence="13" id="KW-1185">Reference proteome</keyword>
<dbReference type="UniPathway" id="UPA00665"/>
<keyword evidence="8 9" id="KW-0472">Membrane</keyword>
<sequence length="160" mass="18188">MYLFFLLSIVIIALDQFSKWWIVHNMELYQSISVITDFFYITSHRNRGAAFGILQDQRWLFIIVTSCVVIGIIVYMIKMKKETILTKLALSLILGGAIGNFIDRIRTGEVVDFFHFQFGSYQFPIFNVADSALCVGVVLFLIASLTETKKEQVNTSVGDA</sequence>
<comment type="catalytic activity">
    <reaction evidence="9 10">
        <text>Release of signal peptides from bacterial membrane prolipoproteins. Hydrolyzes -Xaa-Yaa-Zaa-|-(S,diacylglyceryl)Cys-, in which Xaa is hydrophobic (preferably Leu), and Yaa (Ala or Ser) and Zaa (Gly or Ala) have small, neutral side chains.</text>
        <dbReference type="EC" id="3.4.23.36"/>
    </reaction>
</comment>
<evidence type="ECO:0000313" key="13">
    <source>
        <dbReference type="Proteomes" id="UP000430692"/>
    </source>
</evidence>
<organism evidence="12 13">
    <name type="scientific">Shimazuella alba</name>
    <dbReference type="NCBI Taxonomy" id="2690964"/>
    <lineage>
        <taxon>Bacteria</taxon>
        <taxon>Bacillati</taxon>
        <taxon>Bacillota</taxon>
        <taxon>Bacilli</taxon>
        <taxon>Bacillales</taxon>
        <taxon>Thermoactinomycetaceae</taxon>
        <taxon>Shimazuella</taxon>
    </lineage>
</organism>
<evidence type="ECO:0000256" key="9">
    <source>
        <dbReference type="HAMAP-Rule" id="MF_00161"/>
    </source>
</evidence>
<keyword evidence="5 9" id="KW-0064">Aspartyl protease</keyword>
<dbReference type="EMBL" id="WUUL01000003">
    <property type="protein sequence ID" value="MXQ53421.1"/>
    <property type="molecule type" value="Genomic_DNA"/>
</dbReference>
<comment type="pathway">
    <text evidence="9">Protein modification; lipoprotein biosynthesis (signal peptide cleavage).</text>
</comment>
<dbReference type="GO" id="GO:0004190">
    <property type="term" value="F:aspartic-type endopeptidase activity"/>
    <property type="evidence" value="ECO:0007669"/>
    <property type="project" value="UniProtKB-UniRule"/>
</dbReference>
<evidence type="ECO:0000256" key="11">
    <source>
        <dbReference type="RuleBase" id="RU004181"/>
    </source>
</evidence>
<comment type="similarity">
    <text evidence="1 9 11">Belongs to the peptidase A8 family.</text>
</comment>
<keyword evidence="7 9" id="KW-1133">Transmembrane helix</keyword>
<reference evidence="12 13" key="1">
    <citation type="submission" date="2019-12" db="EMBL/GenBank/DDBJ databases">
        <title>Whole-genome analyses of novel actinobacteria.</title>
        <authorList>
            <person name="Sahin N."/>
            <person name="Saygin H."/>
        </authorList>
    </citation>
    <scope>NUCLEOTIDE SEQUENCE [LARGE SCALE GENOMIC DNA]</scope>
    <source>
        <strain evidence="12 13">KC615</strain>
    </source>
</reference>
<evidence type="ECO:0000256" key="1">
    <source>
        <dbReference type="ARBA" id="ARBA00006139"/>
    </source>
</evidence>
<dbReference type="GO" id="GO:0005886">
    <property type="term" value="C:plasma membrane"/>
    <property type="evidence" value="ECO:0007669"/>
    <property type="project" value="UniProtKB-SubCell"/>
</dbReference>
<keyword evidence="4 9" id="KW-0812">Transmembrane</keyword>
<keyword evidence="6 9" id="KW-0378">Hydrolase</keyword>
<protein>
    <recommendedName>
        <fullName evidence="9">Lipoprotein signal peptidase</fullName>
        <ecNumber evidence="9">3.4.23.36</ecNumber>
    </recommendedName>
    <alternativeName>
        <fullName evidence="9">Prolipoprotein signal peptidase</fullName>
    </alternativeName>
    <alternativeName>
        <fullName evidence="9">Signal peptidase II</fullName>
        <shortName evidence="9">SPase II</shortName>
    </alternativeName>
</protein>
<evidence type="ECO:0000256" key="7">
    <source>
        <dbReference type="ARBA" id="ARBA00022989"/>
    </source>
</evidence>
<dbReference type="RefSeq" id="WP_160800767.1">
    <property type="nucleotide sequence ID" value="NZ_WUUL01000003.1"/>
</dbReference>
<feature type="transmembrane region" description="Helical" evidence="9">
    <location>
        <begin position="122"/>
        <end position="142"/>
    </location>
</feature>
<gene>
    <name evidence="9" type="primary">lspA</name>
    <name evidence="12" type="ORF">GSM42_06700</name>
</gene>
<keyword evidence="3 9" id="KW-0645">Protease</keyword>
<name>A0A6I4VSL5_9BACL</name>
<dbReference type="AlphaFoldDB" id="A0A6I4VSL5"/>
<dbReference type="PROSITE" id="PS00855">
    <property type="entry name" value="SPASE_II"/>
    <property type="match status" value="1"/>
</dbReference>
<evidence type="ECO:0000256" key="6">
    <source>
        <dbReference type="ARBA" id="ARBA00022801"/>
    </source>
</evidence>
<evidence type="ECO:0000256" key="4">
    <source>
        <dbReference type="ARBA" id="ARBA00022692"/>
    </source>
</evidence>
<evidence type="ECO:0000256" key="10">
    <source>
        <dbReference type="RuleBase" id="RU000594"/>
    </source>
</evidence>
<comment type="subcellular location">
    <subcellularLocation>
        <location evidence="9">Cell membrane</location>
        <topology evidence="9">Multi-pass membrane protein</topology>
    </subcellularLocation>
</comment>
<dbReference type="PRINTS" id="PR00781">
    <property type="entry name" value="LIPOSIGPTASE"/>
</dbReference>
<feature type="transmembrane region" description="Helical" evidence="9">
    <location>
        <begin position="59"/>
        <end position="77"/>
    </location>
</feature>
<dbReference type="PANTHER" id="PTHR33695">
    <property type="entry name" value="LIPOPROTEIN SIGNAL PEPTIDASE"/>
    <property type="match status" value="1"/>
</dbReference>